<feature type="transmembrane region" description="Helical" evidence="7">
    <location>
        <begin position="151"/>
        <end position="168"/>
    </location>
</feature>
<evidence type="ECO:0000256" key="5">
    <source>
        <dbReference type="ARBA" id="ARBA00022989"/>
    </source>
</evidence>
<name>A0ABD5WNR9_9EURY</name>
<evidence type="ECO:0000313" key="10">
    <source>
        <dbReference type="EMBL" id="MFC7081380.1"/>
    </source>
</evidence>
<feature type="transmembrane region" description="Helical" evidence="7">
    <location>
        <begin position="88"/>
        <end position="110"/>
    </location>
</feature>
<organism evidence="10 11">
    <name type="scientific">Halorussus caseinilyticus</name>
    <dbReference type="NCBI Taxonomy" id="3034025"/>
    <lineage>
        <taxon>Archaea</taxon>
        <taxon>Methanobacteriati</taxon>
        <taxon>Methanobacteriota</taxon>
        <taxon>Stenosarchaea group</taxon>
        <taxon>Halobacteria</taxon>
        <taxon>Halobacteriales</taxon>
        <taxon>Haladaptataceae</taxon>
        <taxon>Halorussus</taxon>
    </lineage>
</organism>
<dbReference type="InterPro" id="IPR025383">
    <property type="entry name" value="MrpA_C/MbhD"/>
</dbReference>
<dbReference type="Pfam" id="PF13244">
    <property type="entry name" value="MbhD"/>
    <property type="match status" value="1"/>
</dbReference>
<dbReference type="AlphaFoldDB" id="A0ABD5WNR9"/>
<evidence type="ECO:0000256" key="4">
    <source>
        <dbReference type="ARBA" id="ARBA00022692"/>
    </source>
</evidence>
<keyword evidence="11" id="KW-1185">Reference proteome</keyword>
<reference evidence="10 11" key="1">
    <citation type="journal article" date="2019" name="Int. J. Syst. Evol. Microbiol.">
        <title>The Global Catalogue of Microorganisms (GCM) 10K type strain sequencing project: providing services to taxonomists for standard genome sequencing and annotation.</title>
        <authorList>
            <consortium name="The Broad Institute Genomics Platform"/>
            <consortium name="The Broad Institute Genome Sequencing Center for Infectious Disease"/>
            <person name="Wu L."/>
            <person name="Ma J."/>
        </authorList>
    </citation>
    <scope>NUCLEOTIDE SEQUENCE [LARGE SCALE GENOMIC DNA]</scope>
    <source>
        <strain evidence="10 11">DT72</strain>
    </source>
</reference>
<accession>A0ABD5WNR9</accession>
<keyword evidence="2" id="KW-0813">Transport</keyword>
<comment type="caution">
    <text evidence="10">The sequence shown here is derived from an EMBL/GenBank/DDBJ whole genome shotgun (WGS) entry which is preliminary data.</text>
</comment>
<feature type="domain" description="MrpA C-terminal/MbhE" evidence="9">
    <location>
        <begin position="109"/>
        <end position="170"/>
    </location>
</feature>
<comment type="subcellular location">
    <subcellularLocation>
        <location evidence="1">Cell membrane</location>
        <topology evidence="1">Multi-pass membrane protein</topology>
    </subcellularLocation>
</comment>
<proteinExistence type="predicted"/>
<dbReference type="EMBL" id="JBHSZH010000005">
    <property type="protein sequence ID" value="MFC7081380.1"/>
    <property type="molecule type" value="Genomic_DNA"/>
</dbReference>
<feature type="domain" description="MrpA C-terminal/MbhD" evidence="8">
    <location>
        <begin position="7"/>
        <end position="71"/>
    </location>
</feature>
<dbReference type="PANTHER" id="PTHR43373">
    <property type="entry name" value="NA(+)/H(+) ANTIPORTER SUBUNIT"/>
    <property type="match status" value="1"/>
</dbReference>
<dbReference type="InterPro" id="IPR050616">
    <property type="entry name" value="CPA3_Na-H_Antiporter_A"/>
</dbReference>
<evidence type="ECO:0000259" key="9">
    <source>
        <dbReference type="Pfam" id="PF20501"/>
    </source>
</evidence>
<feature type="transmembrane region" description="Helical" evidence="7">
    <location>
        <begin position="122"/>
        <end position="144"/>
    </location>
</feature>
<keyword evidence="5 7" id="KW-1133">Transmembrane helix</keyword>
<gene>
    <name evidence="10" type="ORF">ACFQJ6_15965</name>
</gene>
<evidence type="ECO:0000256" key="3">
    <source>
        <dbReference type="ARBA" id="ARBA00022475"/>
    </source>
</evidence>
<dbReference type="Proteomes" id="UP001596407">
    <property type="component" value="Unassembled WGS sequence"/>
</dbReference>
<dbReference type="InterPro" id="IPR046806">
    <property type="entry name" value="MrpA_C/MbhE"/>
</dbReference>
<evidence type="ECO:0000259" key="8">
    <source>
        <dbReference type="Pfam" id="PF13244"/>
    </source>
</evidence>
<dbReference type="PANTHER" id="PTHR43373:SF1">
    <property type="entry name" value="NA(+)_H(+) ANTIPORTER SUBUNIT A"/>
    <property type="match status" value="1"/>
</dbReference>
<feature type="transmembrane region" description="Helical" evidence="7">
    <location>
        <begin position="47"/>
        <end position="67"/>
    </location>
</feature>
<dbReference type="GO" id="GO:0005886">
    <property type="term" value="C:plasma membrane"/>
    <property type="evidence" value="ECO:0007669"/>
    <property type="project" value="UniProtKB-SubCell"/>
</dbReference>
<evidence type="ECO:0000256" key="2">
    <source>
        <dbReference type="ARBA" id="ARBA00022448"/>
    </source>
</evidence>
<keyword evidence="6 7" id="KW-0472">Membrane</keyword>
<dbReference type="Pfam" id="PF20501">
    <property type="entry name" value="MbhE"/>
    <property type="match status" value="1"/>
</dbReference>
<sequence length="173" mass="17357">MVALLALAVLLAVGIAVLADAVATVVVFGAYGLSLALLWAALRAPDVALTEAAVGAGISTALFLAVLGRSPAEFAVSLSRPRFRVRPATALTAVGTALALGVTVPALPAFGDPSAPPFGRVVPFYLADAPTLGVENVVTAILVVYRGFDTFGEVVVVFTAGVAAAAVLREVSA</sequence>
<keyword evidence="3" id="KW-1003">Cell membrane</keyword>
<dbReference type="NCBIfam" id="NF009159">
    <property type="entry name" value="PRK12504.1"/>
    <property type="match status" value="1"/>
</dbReference>
<protein>
    <submittedName>
        <fullName evidence="10">DUF4040 domain-containing protein</fullName>
    </submittedName>
</protein>
<evidence type="ECO:0000256" key="1">
    <source>
        <dbReference type="ARBA" id="ARBA00004651"/>
    </source>
</evidence>
<evidence type="ECO:0000256" key="6">
    <source>
        <dbReference type="ARBA" id="ARBA00023136"/>
    </source>
</evidence>
<dbReference type="RefSeq" id="WP_382210035.1">
    <property type="nucleotide sequence ID" value="NZ_JBHSZH010000005.1"/>
</dbReference>
<evidence type="ECO:0000313" key="11">
    <source>
        <dbReference type="Proteomes" id="UP001596407"/>
    </source>
</evidence>
<evidence type="ECO:0000256" key="7">
    <source>
        <dbReference type="SAM" id="Phobius"/>
    </source>
</evidence>
<keyword evidence="4 7" id="KW-0812">Transmembrane</keyword>